<evidence type="ECO:0000313" key="2">
    <source>
        <dbReference type="EMBL" id="GCD43635.1"/>
    </source>
</evidence>
<evidence type="ECO:0000313" key="3">
    <source>
        <dbReference type="Proteomes" id="UP000286746"/>
    </source>
</evidence>
<dbReference type="AlphaFoldDB" id="A0A401W2X4"/>
<organism evidence="2 3">
    <name type="scientific">Streptomyces paromomycinus</name>
    <name type="common">Streptomyces rimosus subsp. paromomycinus</name>
    <dbReference type="NCBI Taxonomy" id="92743"/>
    <lineage>
        <taxon>Bacteria</taxon>
        <taxon>Bacillati</taxon>
        <taxon>Actinomycetota</taxon>
        <taxon>Actinomycetes</taxon>
        <taxon>Kitasatosporales</taxon>
        <taxon>Streptomycetaceae</taxon>
        <taxon>Streptomyces</taxon>
    </lineage>
</organism>
<keyword evidence="3" id="KW-1185">Reference proteome</keyword>
<feature type="transmembrane region" description="Helical" evidence="1">
    <location>
        <begin position="81"/>
        <end position="98"/>
    </location>
</feature>
<gene>
    <name evidence="2" type="ORF">GKJPGBOP_03316</name>
</gene>
<accession>A0A401W2X4</accession>
<evidence type="ECO:0000256" key="1">
    <source>
        <dbReference type="SAM" id="Phobius"/>
    </source>
</evidence>
<keyword evidence="1" id="KW-1133">Transmembrane helix</keyword>
<keyword evidence="1" id="KW-0472">Membrane</keyword>
<proteinExistence type="predicted"/>
<keyword evidence="1" id="KW-0812">Transmembrane</keyword>
<reference evidence="2 3" key="1">
    <citation type="submission" date="2018-11" db="EMBL/GenBank/DDBJ databases">
        <title>Whole genome sequence of Streptomyces paromomycinus NBRC 15454(T).</title>
        <authorList>
            <person name="Komaki H."/>
            <person name="Tamura T."/>
        </authorList>
    </citation>
    <scope>NUCLEOTIDE SEQUENCE [LARGE SCALE GENOMIC DNA]</scope>
    <source>
        <strain evidence="2 3">NBRC 15454</strain>
    </source>
</reference>
<name>A0A401W2X4_STREY</name>
<protein>
    <submittedName>
        <fullName evidence="2">Uncharacterized protein</fullName>
    </submittedName>
</protein>
<feature type="transmembrane region" description="Helical" evidence="1">
    <location>
        <begin position="110"/>
        <end position="133"/>
    </location>
</feature>
<sequence>MNRPRLRQRWDALPVWARWVAATYAFAFAQGTCAHLIDLARGGVHAYAAFPQVPLQVFFISLVVLDPLTVFLVIRLHRAGPWLACGVMLADATANWIGNWQWATADPASLLRPVGLLPITLFTLYVLVTCIPLHRAFDVPRKAAGNRRDGREGALVRYH</sequence>
<comment type="caution">
    <text evidence="2">The sequence shown here is derived from an EMBL/GenBank/DDBJ whole genome shotgun (WGS) entry which is preliminary data.</text>
</comment>
<feature type="transmembrane region" description="Helical" evidence="1">
    <location>
        <begin position="12"/>
        <end position="37"/>
    </location>
</feature>
<dbReference type="Proteomes" id="UP000286746">
    <property type="component" value="Unassembled WGS sequence"/>
</dbReference>
<dbReference type="EMBL" id="BHZD01000001">
    <property type="protein sequence ID" value="GCD43635.1"/>
    <property type="molecule type" value="Genomic_DNA"/>
</dbReference>
<dbReference type="RefSeq" id="WP_174857173.1">
    <property type="nucleotide sequence ID" value="NZ_BHZD01000001.1"/>
</dbReference>
<feature type="transmembrane region" description="Helical" evidence="1">
    <location>
        <begin position="57"/>
        <end position="74"/>
    </location>
</feature>